<reference evidence="3" key="1">
    <citation type="submission" date="2017-04" db="EMBL/GenBank/DDBJ databases">
        <authorList>
            <person name="Varghese N."/>
            <person name="Submissions S."/>
        </authorList>
    </citation>
    <scope>NUCLEOTIDE SEQUENCE [LARGE SCALE GENOMIC DNA]</scope>
    <source>
        <strain evidence="3">DSM 22618</strain>
    </source>
</reference>
<proteinExistence type="predicted"/>
<dbReference type="STRING" id="1123014.SAMN02745746_00621"/>
<dbReference type="Pfam" id="PF04168">
    <property type="entry name" value="Alpha-E"/>
    <property type="match status" value="1"/>
</dbReference>
<protein>
    <submittedName>
        <fullName evidence="2">Uncharacterized conserved protein, Alpha-E superfamily</fullName>
    </submittedName>
</protein>
<evidence type="ECO:0000259" key="1">
    <source>
        <dbReference type="Pfam" id="PF04168"/>
    </source>
</evidence>
<dbReference type="AlphaFoldDB" id="A0A1Y6B975"/>
<keyword evidence="3" id="KW-1185">Reference proteome</keyword>
<evidence type="ECO:0000313" key="2">
    <source>
        <dbReference type="EMBL" id="SME99460.1"/>
    </source>
</evidence>
<dbReference type="RefSeq" id="WP_085274974.1">
    <property type="nucleotide sequence ID" value="NZ_FXAG01000002.1"/>
</dbReference>
<feature type="domain" description="DUF403" evidence="1">
    <location>
        <begin position="2"/>
        <end position="305"/>
    </location>
</feature>
<dbReference type="InterPro" id="IPR051680">
    <property type="entry name" value="ATP-dep_Glu-Cys_Ligase-2"/>
</dbReference>
<sequence length="308" mass="35326">MMLSRTADHLFWMGRYMERAENLARLLEVSHAISLMPRSHNGGAEISAPLALTGRLDDFQSRHDHTEPAQVLHYMAYDLTNPASILSALRSARENAHAVRGKISSDMWMSLNASWLEGRKLAEQGEDFQLFFDWVKERAHLFRGAAYSTMRRSDAFYFLRLGTFLERADNTARLLDVKSHLLPDQQSADSTDYYTWSTLLRGLGAFEAYHETYRDTLNGKRVFDLLLLREDMPRSLRACFDEIRQALAQIQGDNGRPARRLATELNAALEFTAMDEVFDEGMHPFLRRMLGEINRLGESIQRAYLEAA</sequence>
<evidence type="ECO:0000313" key="3">
    <source>
        <dbReference type="Proteomes" id="UP000192920"/>
    </source>
</evidence>
<accession>A0A1Y6B975</accession>
<dbReference type="PANTHER" id="PTHR34595">
    <property type="entry name" value="BLR5612 PROTEIN"/>
    <property type="match status" value="1"/>
</dbReference>
<gene>
    <name evidence="2" type="ORF">SAMN02745746_00621</name>
</gene>
<name>A0A1Y6B975_9NEIS</name>
<dbReference type="EMBL" id="FXAG01000002">
    <property type="protein sequence ID" value="SME99460.1"/>
    <property type="molecule type" value="Genomic_DNA"/>
</dbReference>
<dbReference type="Proteomes" id="UP000192920">
    <property type="component" value="Unassembled WGS sequence"/>
</dbReference>
<dbReference type="InterPro" id="IPR007296">
    <property type="entry name" value="DUF403"/>
</dbReference>
<dbReference type="PANTHER" id="PTHR34595:SF7">
    <property type="entry name" value="SLL1039 PROTEIN"/>
    <property type="match status" value="1"/>
</dbReference>
<organism evidence="2 3">
    <name type="scientific">Pseudogulbenkiania subflava DSM 22618</name>
    <dbReference type="NCBI Taxonomy" id="1123014"/>
    <lineage>
        <taxon>Bacteria</taxon>
        <taxon>Pseudomonadati</taxon>
        <taxon>Pseudomonadota</taxon>
        <taxon>Betaproteobacteria</taxon>
        <taxon>Neisseriales</taxon>
        <taxon>Chromobacteriaceae</taxon>
        <taxon>Pseudogulbenkiania</taxon>
    </lineage>
</organism>